<protein>
    <submittedName>
        <fullName evidence="1">Uncharacterized protein</fullName>
    </submittedName>
</protein>
<gene>
    <name evidence="1" type="ORF">MC7420_6806</name>
</gene>
<dbReference type="HOGENOM" id="CLU_2154058_0_0_3"/>
<evidence type="ECO:0000313" key="1">
    <source>
        <dbReference type="EMBL" id="EDX73758.1"/>
    </source>
</evidence>
<accession>B4VWA6</accession>
<dbReference type="Proteomes" id="UP000003835">
    <property type="component" value="Unassembled WGS sequence"/>
</dbReference>
<proteinExistence type="predicted"/>
<dbReference type="AlphaFoldDB" id="B4VWA6"/>
<name>B4VWA6_9CYAN</name>
<dbReference type="EMBL" id="DS989856">
    <property type="protein sequence ID" value="EDX73758.1"/>
    <property type="molecule type" value="Genomic_DNA"/>
</dbReference>
<reference evidence="1 2" key="1">
    <citation type="submission" date="2008-07" db="EMBL/GenBank/DDBJ databases">
        <authorList>
            <person name="Tandeau de Marsac N."/>
            <person name="Ferriera S."/>
            <person name="Johnson J."/>
            <person name="Kravitz S."/>
            <person name="Beeson K."/>
            <person name="Sutton G."/>
            <person name="Rogers Y.-H."/>
            <person name="Friedman R."/>
            <person name="Frazier M."/>
            <person name="Venter J.C."/>
        </authorList>
    </citation>
    <scope>NUCLEOTIDE SEQUENCE [LARGE SCALE GENOMIC DNA]</scope>
    <source>
        <strain evidence="1 2">PCC 7420</strain>
    </source>
</reference>
<dbReference type="RefSeq" id="WP_006103019.1">
    <property type="nucleotide sequence ID" value="NZ_DS989856.1"/>
</dbReference>
<evidence type="ECO:0000313" key="2">
    <source>
        <dbReference type="Proteomes" id="UP000003835"/>
    </source>
</evidence>
<keyword evidence="2" id="KW-1185">Reference proteome</keyword>
<organism evidence="1 2">
    <name type="scientific">Coleofasciculus chthonoplastes PCC 7420</name>
    <dbReference type="NCBI Taxonomy" id="118168"/>
    <lineage>
        <taxon>Bacteria</taxon>
        <taxon>Bacillati</taxon>
        <taxon>Cyanobacteriota</taxon>
        <taxon>Cyanophyceae</taxon>
        <taxon>Coleofasciculales</taxon>
        <taxon>Coleofasciculaceae</taxon>
        <taxon>Coleofasciculus</taxon>
    </lineage>
</organism>
<sequence>MIAAVALTLVDVLSEGNSRIGRTLFVLTRWIYTALDKQRLFNENVTGLERHRWLLQKRITPVRTGSDVLSLKDIISEIGYSQQHYGFNNPNLAIALRLGIARDRTGNARVE</sequence>